<organism evidence="2 3">
    <name type="scientific">Trifolium pratense</name>
    <name type="common">Red clover</name>
    <dbReference type="NCBI Taxonomy" id="57577"/>
    <lineage>
        <taxon>Eukaryota</taxon>
        <taxon>Viridiplantae</taxon>
        <taxon>Streptophyta</taxon>
        <taxon>Embryophyta</taxon>
        <taxon>Tracheophyta</taxon>
        <taxon>Spermatophyta</taxon>
        <taxon>Magnoliopsida</taxon>
        <taxon>eudicotyledons</taxon>
        <taxon>Gunneridae</taxon>
        <taxon>Pentapetalae</taxon>
        <taxon>rosids</taxon>
        <taxon>fabids</taxon>
        <taxon>Fabales</taxon>
        <taxon>Fabaceae</taxon>
        <taxon>Papilionoideae</taxon>
        <taxon>50 kb inversion clade</taxon>
        <taxon>NPAAA clade</taxon>
        <taxon>Hologalegina</taxon>
        <taxon>IRL clade</taxon>
        <taxon>Trifolieae</taxon>
        <taxon>Trifolium</taxon>
    </lineage>
</organism>
<dbReference type="GO" id="GO:0003697">
    <property type="term" value="F:single-stranded DNA binding"/>
    <property type="evidence" value="ECO:0007669"/>
    <property type="project" value="InterPro"/>
</dbReference>
<gene>
    <name evidence="2" type="ORF">L195_g019209</name>
</gene>
<dbReference type="STRING" id="57577.A0A2K3MZ40"/>
<dbReference type="PANTHER" id="PTHR35743:SF1">
    <property type="entry name" value="NODULIN HOMEOBOX"/>
    <property type="match status" value="1"/>
</dbReference>
<dbReference type="Pfam" id="PF25246">
    <property type="entry name" value="Nodulin_N"/>
    <property type="match status" value="1"/>
</dbReference>
<dbReference type="InterPro" id="IPR039325">
    <property type="entry name" value="NDX"/>
</dbReference>
<dbReference type="EMBL" id="ASHM01014055">
    <property type="protein sequence ID" value="PNX96009.1"/>
    <property type="molecule type" value="Genomic_DNA"/>
</dbReference>
<dbReference type="GO" id="GO:0009908">
    <property type="term" value="P:flower development"/>
    <property type="evidence" value="ECO:0007669"/>
    <property type="project" value="InterPro"/>
</dbReference>
<dbReference type="Proteomes" id="UP000236291">
    <property type="component" value="Unassembled WGS sequence"/>
</dbReference>
<evidence type="ECO:0000313" key="2">
    <source>
        <dbReference type="EMBL" id="PNX96009.1"/>
    </source>
</evidence>
<comment type="caution">
    <text evidence="2">The sequence shown here is derived from an EMBL/GenBank/DDBJ whole genome shotgun (WGS) entry which is preliminary data.</text>
</comment>
<dbReference type="PANTHER" id="PTHR35743">
    <property type="entry name" value="NODULIN HOMEOBOX"/>
    <property type="match status" value="1"/>
</dbReference>
<reference evidence="2 3" key="1">
    <citation type="journal article" date="2014" name="Am. J. Bot.">
        <title>Genome assembly and annotation for red clover (Trifolium pratense; Fabaceae).</title>
        <authorList>
            <person name="Istvanek J."/>
            <person name="Jaros M."/>
            <person name="Krenek A."/>
            <person name="Repkova J."/>
        </authorList>
    </citation>
    <scope>NUCLEOTIDE SEQUENCE [LARGE SCALE GENOMIC DNA]</scope>
    <source>
        <strain evidence="3">cv. Tatra</strain>
        <tissue evidence="2">Young leaves</tissue>
    </source>
</reference>
<dbReference type="AlphaFoldDB" id="A0A2K3MZ40"/>
<name>A0A2K3MZ40_TRIPR</name>
<dbReference type="InterPro" id="IPR057287">
    <property type="entry name" value="Ndx_N"/>
</dbReference>
<evidence type="ECO:0000259" key="1">
    <source>
        <dbReference type="Pfam" id="PF25246"/>
    </source>
</evidence>
<protein>
    <submittedName>
        <fullName evidence="2">NDX1 homeobox protein</fullName>
    </submittedName>
</protein>
<keyword evidence="2" id="KW-0371">Homeobox</keyword>
<proteinExistence type="predicted"/>
<sequence length="313" mass="35369">MITDTSGCSGAFGLLPKFHSETNVVNRGSLKIAVCSKFTMQQCYSAKRMRISKEETSSNASQASVLGLISSLKQLQGVTSLDLNKLLRDAENFTIQHSTEKGSLLKIDLEKLARSLPLHLVSVLISSKKDEDMFKYLLCGIRLLHSLCDLSSKNSKFEQIFLDDVKVEEQLIDMVFFMLTYLGGYRQEGHAFSRVHLLHSTLVACNLYLLTGFISTQWRDIVHVLLAHPKVDIFMDAAFGSVRVVVRCLETTLVAYNKDTSMESNLTAERVVFYLCQQCEASLQFLHSLCQQKSFKERLLRNKVSKLNLPHIF</sequence>
<feature type="domain" description="Nodulin homeobox N-terminal" evidence="1">
    <location>
        <begin position="66"/>
        <end position="303"/>
    </location>
</feature>
<evidence type="ECO:0000313" key="3">
    <source>
        <dbReference type="Proteomes" id="UP000236291"/>
    </source>
</evidence>
<reference evidence="2 3" key="2">
    <citation type="journal article" date="2017" name="Front. Plant Sci.">
        <title>Gene Classification and Mining of Molecular Markers Useful in Red Clover (Trifolium pratense) Breeding.</title>
        <authorList>
            <person name="Istvanek J."/>
            <person name="Dluhosova J."/>
            <person name="Dluhos P."/>
            <person name="Patkova L."/>
            <person name="Nedelnik J."/>
            <person name="Repkova J."/>
        </authorList>
    </citation>
    <scope>NUCLEOTIDE SEQUENCE [LARGE SCALE GENOMIC DNA]</scope>
    <source>
        <strain evidence="3">cv. Tatra</strain>
        <tissue evidence="2">Young leaves</tissue>
    </source>
</reference>
<accession>A0A2K3MZ40</accession>
<keyword evidence="2" id="KW-0238">DNA-binding</keyword>